<dbReference type="Proteomes" id="UP000254704">
    <property type="component" value="Unassembled WGS sequence"/>
</dbReference>
<dbReference type="EC" id="2.3.1.8" evidence="1"/>
<gene>
    <name evidence="1" type="primary">plsX_2</name>
    <name evidence="1" type="ORF">NCTC11621_00045</name>
</gene>
<organism evidence="1 2">
    <name type="scientific">Pasteurella canis</name>
    <dbReference type="NCBI Taxonomy" id="753"/>
    <lineage>
        <taxon>Bacteria</taxon>
        <taxon>Pseudomonadati</taxon>
        <taxon>Pseudomonadota</taxon>
        <taxon>Gammaproteobacteria</taxon>
        <taxon>Pasteurellales</taxon>
        <taxon>Pasteurellaceae</taxon>
        <taxon>Pasteurella</taxon>
    </lineage>
</organism>
<dbReference type="InterPro" id="IPR003664">
    <property type="entry name" value="FA_synthesis"/>
</dbReference>
<dbReference type="Gene3D" id="3.40.718.10">
    <property type="entry name" value="Isopropylmalate Dehydrogenase"/>
    <property type="match status" value="1"/>
</dbReference>
<keyword evidence="1" id="KW-0012">Acyltransferase</keyword>
<dbReference type="EC" id="2.3.1.-" evidence="1"/>
<sequence length="36" mass="3618">MRLAIEAVQKGEAQGCVSAGNTAALMGLSKIFIAAP</sequence>
<dbReference type="Pfam" id="PF02504">
    <property type="entry name" value="FA_synthesis"/>
    <property type="match status" value="1"/>
</dbReference>
<accession>A0A379ERY0</accession>
<reference evidence="1 2" key="1">
    <citation type="submission" date="2018-06" db="EMBL/GenBank/DDBJ databases">
        <authorList>
            <consortium name="Pathogen Informatics"/>
            <person name="Doyle S."/>
        </authorList>
    </citation>
    <scope>NUCLEOTIDE SEQUENCE [LARGE SCALE GENOMIC DNA]</scope>
    <source>
        <strain evidence="1 2">NCTC11621</strain>
    </source>
</reference>
<dbReference type="GO" id="GO:0008959">
    <property type="term" value="F:phosphate acetyltransferase activity"/>
    <property type="evidence" value="ECO:0007669"/>
    <property type="project" value="UniProtKB-EC"/>
</dbReference>
<keyword evidence="1" id="KW-0808">Transferase</keyword>
<name>A0A379ERY0_9PAST</name>
<dbReference type="SUPFAM" id="SSF53659">
    <property type="entry name" value="Isocitrate/Isopropylmalate dehydrogenase-like"/>
    <property type="match status" value="1"/>
</dbReference>
<proteinExistence type="predicted"/>
<evidence type="ECO:0000313" key="2">
    <source>
        <dbReference type="Proteomes" id="UP000254704"/>
    </source>
</evidence>
<dbReference type="AlphaFoldDB" id="A0A379ERY0"/>
<evidence type="ECO:0000313" key="1">
    <source>
        <dbReference type="EMBL" id="SUC03295.1"/>
    </source>
</evidence>
<dbReference type="GO" id="GO:0006633">
    <property type="term" value="P:fatty acid biosynthetic process"/>
    <property type="evidence" value="ECO:0007669"/>
    <property type="project" value="InterPro"/>
</dbReference>
<protein>
    <submittedName>
        <fullName evidence="1">Phosphate acyltransferase</fullName>
        <ecNumber evidence="1">2.3.1.-</ecNumber>
        <ecNumber evidence="1">2.3.1.8</ecNumber>
    </submittedName>
</protein>
<dbReference type="EMBL" id="UGTV01000004">
    <property type="protein sequence ID" value="SUC03295.1"/>
    <property type="molecule type" value="Genomic_DNA"/>
</dbReference>